<comment type="caution">
    <text evidence="1">The sequence shown here is derived from an EMBL/GenBank/DDBJ whole genome shotgun (WGS) entry which is preliminary data.</text>
</comment>
<dbReference type="PATRIC" id="fig|1184387.3.peg.1982"/>
<organism evidence="1 2">
    <name type="scientific">Mesotoga prima</name>
    <dbReference type="NCBI Taxonomy" id="1184387"/>
    <lineage>
        <taxon>Bacteria</taxon>
        <taxon>Thermotogati</taxon>
        <taxon>Thermotogota</taxon>
        <taxon>Thermotogae</taxon>
        <taxon>Kosmotogales</taxon>
        <taxon>Kosmotogaceae</taxon>
        <taxon>Mesotoga</taxon>
    </lineage>
</organism>
<evidence type="ECO:0000313" key="1">
    <source>
        <dbReference type="EMBL" id="KUK79081.1"/>
    </source>
</evidence>
<proteinExistence type="predicted"/>
<protein>
    <recommendedName>
        <fullName evidence="3">Toxin-antitoxin system protein</fullName>
    </recommendedName>
</protein>
<name>A0A101HLN1_9BACT</name>
<dbReference type="EMBL" id="LGGP01000300">
    <property type="protein sequence ID" value="KUK79081.1"/>
    <property type="molecule type" value="Genomic_DNA"/>
</dbReference>
<evidence type="ECO:0000313" key="2">
    <source>
        <dbReference type="Proteomes" id="UP000054092"/>
    </source>
</evidence>
<evidence type="ECO:0008006" key="3">
    <source>
        <dbReference type="Google" id="ProtNLM"/>
    </source>
</evidence>
<accession>A0A101HLN1</accession>
<gene>
    <name evidence="1" type="ORF">XD94_1500</name>
</gene>
<dbReference type="Proteomes" id="UP000054092">
    <property type="component" value="Unassembled WGS sequence"/>
</dbReference>
<dbReference type="AlphaFoldDB" id="A0A101HLN1"/>
<sequence>MKTQVVRVSSETHSKLKAMASASGKTIGEMLAKAVESYRRELLLEDTNEAFSKLKEQGDLWKGELVEREEWEGTLSDGQSDHE</sequence>
<reference evidence="2" key="1">
    <citation type="journal article" date="2015" name="MBio">
        <title>Genome-Resolved Metagenomic Analysis Reveals Roles for Candidate Phyla and Other Microbial Community Members in Biogeochemical Transformations in Oil Reservoirs.</title>
        <authorList>
            <person name="Hu P."/>
            <person name="Tom L."/>
            <person name="Singh A."/>
            <person name="Thomas B.C."/>
            <person name="Baker B.J."/>
            <person name="Piceno Y.M."/>
            <person name="Andersen G.L."/>
            <person name="Banfield J.F."/>
        </authorList>
    </citation>
    <scope>NUCLEOTIDE SEQUENCE [LARGE SCALE GENOMIC DNA]</scope>
</reference>